<dbReference type="GO" id="GO:0003724">
    <property type="term" value="F:RNA helicase activity"/>
    <property type="evidence" value="ECO:0007669"/>
    <property type="project" value="UniProtKB-EC"/>
</dbReference>
<feature type="compositionally biased region" description="Gly residues" evidence="8">
    <location>
        <begin position="637"/>
        <end position="698"/>
    </location>
</feature>
<dbReference type="InterPro" id="IPR044742">
    <property type="entry name" value="DEAD/DEAH_RhlB"/>
</dbReference>
<evidence type="ECO:0000259" key="10">
    <source>
        <dbReference type="PROSITE" id="PS51194"/>
    </source>
</evidence>
<accession>I0YQE5</accession>
<dbReference type="OrthoDB" id="4255at2759"/>
<dbReference type="InterPro" id="IPR050547">
    <property type="entry name" value="DEAD_box_RNA_helicases"/>
</dbReference>
<feature type="domain" description="Helicase ATP-binding" evidence="9">
    <location>
        <begin position="135"/>
        <end position="315"/>
    </location>
</feature>
<dbReference type="PANTHER" id="PTHR47963">
    <property type="entry name" value="DEAD-BOX ATP-DEPENDENT RNA HELICASE 47, MITOCHONDRIAL"/>
    <property type="match status" value="1"/>
</dbReference>
<protein>
    <recommendedName>
        <fullName evidence="2">RNA helicase</fullName>
        <ecNumber evidence="2">3.6.4.13</ecNumber>
    </recommendedName>
</protein>
<dbReference type="InterPro" id="IPR012562">
    <property type="entry name" value="GUCT"/>
</dbReference>
<evidence type="ECO:0000256" key="5">
    <source>
        <dbReference type="ARBA" id="ARBA00022806"/>
    </source>
</evidence>
<feature type="compositionally biased region" description="Basic and acidic residues" evidence="8">
    <location>
        <begin position="622"/>
        <end position="632"/>
    </location>
</feature>
<dbReference type="Proteomes" id="UP000007264">
    <property type="component" value="Unassembled WGS sequence"/>
</dbReference>
<reference evidence="11 12" key="1">
    <citation type="journal article" date="2012" name="Genome Biol.">
        <title>The genome of the polar eukaryotic microalga coccomyxa subellipsoidea reveals traits of cold adaptation.</title>
        <authorList>
            <person name="Blanc G."/>
            <person name="Agarkova I."/>
            <person name="Grimwood J."/>
            <person name="Kuo A."/>
            <person name="Brueggeman A."/>
            <person name="Dunigan D."/>
            <person name="Gurnon J."/>
            <person name="Ladunga I."/>
            <person name="Lindquist E."/>
            <person name="Lucas S."/>
            <person name="Pangilinan J."/>
            <person name="Proschold T."/>
            <person name="Salamov A."/>
            <person name="Schmutz J."/>
            <person name="Weeks D."/>
            <person name="Yamada T."/>
            <person name="Claverie J.M."/>
            <person name="Grigoriev I."/>
            <person name="Van Etten J."/>
            <person name="Lomsadze A."/>
            <person name="Borodovsky M."/>
        </authorList>
    </citation>
    <scope>NUCLEOTIDE SEQUENCE [LARGE SCALE GENOMIC DNA]</scope>
    <source>
        <strain evidence="11 12">C-169</strain>
    </source>
</reference>
<dbReference type="CDD" id="cd12937">
    <property type="entry name" value="GUCT_RH7_like"/>
    <property type="match status" value="1"/>
</dbReference>
<dbReference type="CDD" id="cd18787">
    <property type="entry name" value="SF2_C_DEAD"/>
    <property type="match status" value="1"/>
</dbReference>
<evidence type="ECO:0000256" key="4">
    <source>
        <dbReference type="ARBA" id="ARBA00022801"/>
    </source>
</evidence>
<keyword evidence="3" id="KW-0547">Nucleotide-binding</keyword>
<dbReference type="SUPFAM" id="SSF54928">
    <property type="entry name" value="RNA-binding domain, RBD"/>
    <property type="match status" value="1"/>
</dbReference>
<feature type="region of interest" description="Disordered" evidence="8">
    <location>
        <begin position="622"/>
        <end position="698"/>
    </location>
</feature>
<dbReference type="Gene3D" id="3.30.70.2280">
    <property type="match status" value="1"/>
</dbReference>
<evidence type="ECO:0000313" key="12">
    <source>
        <dbReference type="Proteomes" id="UP000007264"/>
    </source>
</evidence>
<dbReference type="PANTHER" id="PTHR47963:SF8">
    <property type="entry name" value="ATP-DEPENDENT RNA HELICASE DEAD"/>
    <property type="match status" value="1"/>
</dbReference>
<dbReference type="Pfam" id="PF26142">
    <property type="entry name" value="DD_DDX21-DDX50"/>
    <property type="match status" value="1"/>
</dbReference>
<evidence type="ECO:0000259" key="9">
    <source>
        <dbReference type="PROSITE" id="PS51192"/>
    </source>
</evidence>
<dbReference type="SMART" id="SM00487">
    <property type="entry name" value="DEXDc"/>
    <property type="match status" value="1"/>
</dbReference>
<dbReference type="Gene3D" id="3.40.50.300">
    <property type="entry name" value="P-loop containing nucleotide triphosphate hydrolases"/>
    <property type="match status" value="2"/>
</dbReference>
<dbReference type="GO" id="GO:0016787">
    <property type="term" value="F:hydrolase activity"/>
    <property type="evidence" value="ECO:0007669"/>
    <property type="project" value="UniProtKB-KW"/>
</dbReference>
<evidence type="ECO:0000256" key="3">
    <source>
        <dbReference type="ARBA" id="ARBA00022741"/>
    </source>
</evidence>
<keyword evidence="5" id="KW-0347">Helicase</keyword>
<keyword evidence="12" id="KW-1185">Reference proteome</keyword>
<comment type="caution">
    <text evidence="11">The sequence shown here is derived from an EMBL/GenBank/DDBJ whole genome shotgun (WGS) entry which is preliminary data.</text>
</comment>
<feature type="domain" description="Helicase C-terminal" evidence="10">
    <location>
        <begin position="348"/>
        <end position="493"/>
    </location>
</feature>
<name>I0YQE5_COCSC</name>
<dbReference type="GeneID" id="17038590"/>
<dbReference type="KEGG" id="csl:COCSUDRAFT_30714"/>
<comment type="similarity">
    <text evidence="1">Belongs to the DEAD box helicase family. DDX21/DDX50 subfamily.</text>
</comment>
<gene>
    <name evidence="11" type="ORF">COCSUDRAFT_30714</name>
</gene>
<dbReference type="eggNOG" id="KOG0331">
    <property type="taxonomic scope" value="Eukaryota"/>
</dbReference>
<dbReference type="InterPro" id="IPR035979">
    <property type="entry name" value="RBD_domain_sf"/>
</dbReference>
<evidence type="ECO:0000256" key="6">
    <source>
        <dbReference type="ARBA" id="ARBA00022840"/>
    </source>
</evidence>
<dbReference type="Pfam" id="PF08152">
    <property type="entry name" value="GUCT"/>
    <property type="match status" value="1"/>
</dbReference>
<keyword evidence="4" id="KW-0378">Hydrolase</keyword>
<dbReference type="AlphaFoldDB" id="I0YQE5"/>
<sequence length="698" mass="75198">MGVAAEEQLAIKKSKKSKAVAEDGLVVAETPLKQKKKEKKKSATGEKESKKRKLNTDDLVEEGAEKKIKKKKKQIVEEQEPSNAASDSADSEQFVEVAKPADPLAVDNFRLSDKVKALLREKGIEALFSIQAHTLNHLLDGFDLVGRARTGQGKTLAFVLPIVERLLAHNISATRRQQGRTPRVIVLAPTRELAKQVHADFENIGRAANLSTVCLYGGAPMSPQEQILRRGCDVVVGTPGRVKDHLERGNLKLQDLMFRVLDECDEMLNMGFVEDVEKILNAGGDIKVQTLLFSATLPSWVKDITRRFLQPNHKLVDLVGTDKMKASTSVKHMVLPCHWSQRATVAADLVRCYGALGRTIIFCDTKKDCNELVASLGEGMRAQPLHGDIPQQQREVTLKAFRAAKFDILVATDVAARGLDINGVELVIQIEPPKDPETYIHRSGRTGRASSTGVSVTLVDRKKEGLIPFIAKRAGVTFERIGAPQPSEMARIAGERASESLVEVDKTVVPWFRAAAAQLLETVGDPEEALAMALAKVTGFSSIRARSLLTAHEDYTTLQFHAGQEIQRPGFVFTSLRRHLSDEVVEQIKGITLTTDGKSAIFDVPSGIAQPYLTQPATLPELKAREGGERQEATTGSGYGGGFGGRGGGFGGGRGGGGRGGGFTQGRSFGGSGGRGGGGRGGSSGGFRGRGGFSRGSR</sequence>
<dbReference type="GO" id="GO:0003723">
    <property type="term" value="F:RNA binding"/>
    <property type="evidence" value="ECO:0007669"/>
    <property type="project" value="UniProtKB-KW"/>
</dbReference>
<dbReference type="GO" id="GO:0005524">
    <property type="term" value="F:ATP binding"/>
    <property type="evidence" value="ECO:0007669"/>
    <property type="project" value="UniProtKB-KW"/>
</dbReference>
<dbReference type="InterPro" id="IPR011545">
    <property type="entry name" value="DEAD/DEAH_box_helicase_dom"/>
</dbReference>
<dbReference type="EMBL" id="AGSI01000015">
    <property type="protein sequence ID" value="EIE20614.1"/>
    <property type="molecule type" value="Genomic_DNA"/>
</dbReference>
<evidence type="ECO:0000256" key="7">
    <source>
        <dbReference type="ARBA" id="ARBA00022884"/>
    </source>
</evidence>
<proteinExistence type="inferred from homology"/>
<dbReference type="PROSITE" id="PS51194">
    <property type="entry name" value="HELICASE_CTER"/>
    <property type="match status" value="1"/>
</dbReference>
<dbReference type="PROSITE" id="PS51192">
    <property type="entry name" value="HELICASE_ATP_BIND_1"/>
    <property type="match status" value="1"/>
</dbReference>
<evidence type="ECO:0000256" key="1">
    <source>
        <dbReference type="ARBA" id="ARBA00006517"/>
    </source>
</evidence>
<evidence type="ECO:0000256" key="8">
    <source>
        <dbReference type="SAM" id="MobiDB-lite"/>
    </source>
</evidence>
<dbReference type="InterPro" id="IPR059027">
    <property type="entry name" value="DD_DDX21-DDX50"/>
</dbReference>
<dbReference type="RefSeq" id="XP_005645158.1">
    <property type="nucleotide sequence ID" value="XM_005645101.1"/>
</dbReference>
<keyword evidence="7" id="KW-0694">RNA-binding</keyword>
<dbReference type="CDD" id="cd00268">
    <property type="entry name" value="DEADc"/>
    <property type="match status" value="1"/>
</dbReference>
<dbReference type="InterPro" id="IPR001650">
    <property type="entry name" value="Helicase_C-like"/>
</dbReference>
<dbReference type="EC" id="3.6.4.13" evidence="2"/>
<dbReference type="STRING" id="574566.I0YQE5"/>
<keyword evidence="6" id="KW-0067">ATP-binding</keyword>
<dbReference type="InterPro" id="IPR027417">
    <property type="entry name" value="P-loop_NTPase"/>
</dbReference>
<organism evidence="11 12">
    <name type="scientific">Coccomyxa subellipsoidea (strain C-169)</name>
    <name type="common">Green microalga</name>
    <dbReference type="NCBI Taxonomy" id="574566"/>
    <lineage>
        <taxon>Eukaryota</taxon>
        <taxon>Viridiplantae</taxon>
        <taxon>Chlorophyta</taxon>
        <taxon>core chlorophytes</taxon>
        <taxon>Trebouxiophyceae</taxon>
        <taxon>Trebouxiophyceae incertae sedis</taxon>
        <taxon>Coccomyxaceae</taxon>
        <taxon>Coccomyxa</taxon>
        <taxon>Coccomyxa subellipsoidea</taxon>
    </lineage>
</organism>
<feature type="region of interest" description="Disordered" evidence="8">
    <location>
        <begin position="1"/>
        <end position="92"/>
    </location>
</feature>
<dbReference type="SUPFAM" id="SSF52540">
    <property type="entry name" value="P-loop containing nucleoside triphosphate hydrolases"/>
    <property type="match status" value="1"/>
</dbReference>
<evidence type="ECO:0000313" key="11">
    <source>
        <dbReference type="EMBL" id="EIE20614.1"/>
    </source>
</evidence>
<evidence type="ECO:0000256" key="2">
    <source>
        <dbReference type="ARBA" id="ARBA00012552"/>
    </source>
</evidence>
<dbReference type="Pfam" id="PF00271">
    <property type="entry name" value="Helicase_C"/>
    <property type="match status" value="1"/>
</dbReference>
<dbReference type="InterPro" id="IPR014001">
    <property type="entry name" value="Helicase_ATP-bd"/>
</dbReference>
<dbReference type="Pfam" id="PF00270">
    <property type="entry name" value="DEAD"/>
    <property type="match status" value="1"/>
</dbReference>
<dbReference type="SMART" id="SM00490">
    <property type="entry name" value="HELICc"/>
    <property type="match status" value="1"/>
</dbReference>